<feature type="domain" description="Beta-lactamase-related" evidence="1">
    <location>
        <begin position="17"/>
        <end position="367"/>
    </location>
</feature>
<dbReference type="EMBL" id="KZ613817">
    <property type="protein sequence ID" value="PMD58738.1"/>
    <property type="molecule type" value="Genomic_DNA"/>
</dbReference>
<dbReference type="SUPFAM" id="SSF56601">
    <property type="entry name" value="beta-lactamase/transpeptidase-like"/>
    <property type="match status" value="1"/>
</dbReference>
<dbReference type="Gene3D" id="3.40.710.10">
    <property type="entry name" value="DD-peptidase/beta-lactamase superfamily"/>
    <property type="match status" value="1"/>
</dbReference>
<evidence type="ECO:0000313" key="2">
    <source>
        <dbReference type="EMBL" id="PMD58738.1"/>
    </source>
</evidence>
<dbReference type="STRING" id="1095630.A0A2J6T6V1"/>
<dbReference type="PANTHER" id="PTHR43319:SF3">
    <property type="entry name" value="BETA-LACTAMASE-RELATED DOMAIN-CONTAINING PROTEIN"/>
    <property type="match status" value="1"/>
</dbReference>
<dbReference type="Proteomes" id="UP000235371">
    <property type="component" value="Unassembled WGS sequence"/>
</dbReference>
<protein>
    <submittedName>
        <fullName evidence="2">Beta-lactamase/transpeptidase-like protein</fullName>
    </submittedName>
</protein>
<dbReference type="InterPro" id="IPR012338">
    <property type="entry name" value="Beta-lactam/transpept-like"/>
</dbReference>
<accession>A0A2J6T6V1</accession>
<evidence type="ECO:0000313" key="3">
    <source>
        <dbReference type="Proteomes" id="UP000235371"/>
    </source>
</evidence>
<name>A0A2J6T6V1_9HELO</name>
<evidence type="ECO:0000259" key="1">
    <source>
        <dbReference type="Pfam" id="PF00144"/>
    </source>
</evidence>
<sequence>MDLVHGTCAEKFGSLQKLLLQFIESGEELGGSITVNIDGQNVVDIWGGYFDEGRTQLWERDTITNVFSTTKTVTALAGLMLVDRGLLDLNAKVSQYWPEFNQSGKGDIEIRHVLTHNTGLPGWEQPVSLEDVCDFKKATTMLATQAPWWKPGTASGYQSFTMGHLVGELVFRVTGKTLKKFVADEIAVPLKADFQIGVSDADLHRVSDVVPPKADEVHLQPGSVQYKVLKNPKFHSSSANSKLWREADLGGANGHGNARSIARILSAISLGGRVDGHEVLSPTIINTVVEEQSMGQDMVIAAPVRFGMGFGLTGKDTFVDWLPTGRICFWGGFGGSIIIMDLDRRLTICYVMNKLDNVGLGSNRARAYVKAIYQGLGICLNC</sequence>
<dbReference type="InParanoid" id="A0A2J6T6V1"/>
<dbReference type="InterPro" id="IPR052907">
    <property type="entry name" value="Beta-lactamase/esterase"/>
</dbReference>
<dbReference type="GeneID" id="36588457"/>
<dbReference type="PANTHER" id="PTHR43319">
    <property type="entry name" value="BETA-LACTAMASE-RELATED"/>
    <property type="match status" value="1"/>
</dbReference>
<proteinExistence type="predicted"/>
<reference evidence="2 3" key="1">
    <citation type="submission" date="2016-04" db="EMBL/GenBank/DDBJ databases">
        <title>A degradative enzymes factory behind the ericoid mycorrhizal symbiosis.</title>
        <authorList>
            <consortium name="DOE Joint Genome Institute"/>
            <person name="Martino E."/>
            <person name="Morin E."/>
            <person name="Grelet G."/>
            <person name="Kuo A."/>
            <person name="Kohler A."/>
            <person name="Daghino S."/>
            <person name="Barry K."/>
            <person name="Choi C."/>
            <person name="Cichocki N."/>
            <person name="Clum A."/>
            <person name="Copeland A."/>
            <person name="Hainaut M."/>
            <person name="Haridas S."/>
            <person name="Labutti K."/>
            <person name="Lindquist E."/>
            <person name="Lipzen A."/>
            <person name="Khouja H.-R."/>
            <person name="Murat C."/>
            <person name="Ohm R."/>
            <person name="Olson A."/>
            <person name="Spatafora J."/>
            <person name="Veneault-Fourrey C."/>
            <person name="Henrissat B."/>
            <person name="Grigoriev I."/>
            <person name="Martin F."/>
            <person name="Perotto S."/>
        </authorList>
    </citation>
    <scope>NUCLEOTIDE SEQUENCE [LARGE SCALE GENOMIC DNA]</scope>
    <source>
        <strain evidence="2 3">E</strain>
    </source>
</reference>
<dbReference type="InterPro" id="IPR001466">
    <property type="entry name" value="Beta-lactam-related"/>
</dbReference>
<gene>
    <name evidence="2" type="ORF">K444DRAFT_613590</name>
</gene>
<organism evidence="2 3">
    <name type="scientific">Hyaloscypha bicolor E</name>
    <dbReference type="NCBI Taxonomy" id="1095630"/>
    <lineage>
        <taxon>Eukaryota</taxon>
        <taxon>Fungi</taxon>
        <taxon>Dikarya</taxon>
        <taxon>Ascomycota</taxon>
        <taxon>Pezizomycotina</taxon>
        <taxon>Leotiomycetes</taxon>
        <taxon>Helotiales</taxon>
        <taxon>Hyaloscyphaceae</taxon>
        <taxon>Hyaloscypha</taxon>
        <taxon>Hyaloscypha bicolor</taxon>
    </lineage>
</organism>
<dbReference type="AlphaFoldDB" id="A0A2J6T6V1"/>
<keyword evidence="3" id="KW-1185">Reference proteome</keyword>
<dbReference type="RefSeq" id="XP_024735642.1">
    <property type="nucleotide sequence ID" value="XM_024880380.1"/>
</dbReference>
<dbReference type="Pfam" id="PF00144">
    <property type="entry name" value="Beta-lactamase"/>
    <property type="match status" value="1"/>
</dbReference>
<dbReference type="OrthoDB" id="5946976at2759"/>